<accession>A0A6J7HDQ4</accession>
<feature type="region of interest" description="Disordered" evidence="1">
    <location>
        <begin position="417"/>
        <end position="467"/>
    </location>
</feature>
<keyword evidence="2" id="KW-0472">Membrane</keyword>
<keyword evidence="2" id="KW-0812">Transmembrane</keyword>
<keyword evidence="2" id="KW-1133">Transmembrane helix</keyword>
<feature type="compositionally biased region" description="Acidic residues" evidence="1">
    <location>
        <begin position="448"/>
        <end position="462"/>
    </location>
</feature>
<dbReference type="PANTHER" id="PTHR35399">
    <property type="entry name" value="SLR8030 PROTEIN"/>
    <property type="match status" value="1"/>
</dbReference>
<evidence type="ECO:0000256" key="2">
    <source>
        <dbReference type="SAM" id="Phobius"/>
    </source>
</evidence>
<evidence type="ECO:0000313" key="4">
    <source>
        <dbReference type="EMBL" id="CAB4785589.1"/>
    </source>
</evidence>
<dbReference type="Pfam" id="PF05787">
    <property type="entry name" value="PhoX"/>
    <property type="match status" value="2"/>
</dbReference>
<dbReference type="EMBL" id="CAEZYH010000150">
    <property type="protein sequence ID" value="CAB4735076.1"/>
    <property type="molecule type" value="Genomic_DNA"/>
</dbReference>
<dbReference type="AlphaFoldDB" id="A0A6J7HDQ4"/>
<sequence>MDRRRFLYAGMIGAGASALLPTGLRVSARSRAGSAVIGESPYGPLSDTPDENGLLLPAGFTSRVVAMAGEVVGATSYAWHLFPDGAATFDDGSGGWYYVCNSELRDFMLPNAGGVSAIHFAADGSVIDAYRILDGSVANCAGGPTPWGTWLSGEEFESGRLWECDPTGEKPAVARDAMGVWSHEAAAVDPVDEIVYITQDDGEGLLYRFIPTSYPDLSAGVVEACIIGANGAVSWGVVADPSGVSEPTKTQVAGAHVFAGGEGIWYHNDWIYFTTKLDHSVHAIDLRAQTYQLIWKGDPDGLGVEGAVLSHVDNITVDSGSGDLYVAEDGGNMELCIITPDGFVAPFVRVVGDGHGDSEMTGPVFNPTNERLYFSSQRGPNKKTAAEILPGIAGVAEGAFGGVTYEITGPFRGVMTTTDAAPPETAIPSPVDTLTGAAPSNSISVGGDGDEDEEGEGDDDSEGGSGMLLGIGVGAAAMLAVTGGIVAFRKRRLDGESGENTGGS</sequence>
<evidence type="ECO:0000313" key="5">
    <source>
        <dbReference type="EMBL" id="CAB4919127.1"/>
    </source>
</evidence>
<evidence type="ECO:0000313" key="3">
    <source>
        <dbReference type="EMBL" id="CAB4735076.1"/>
    </source>
</evidence>
<protein>
    <submittedName>
        <fullName evidence="5">Unannotated protein</fullName>
    </submittedName>
</protein>
<organism evidence="5">
    <name type="scientific">freshwater metagenome</name>
    <dbReference type="NCBI Taxonomy" id="449393"/>
    <lineage>
        <taxon>unclassified sequences</taxon>
        <taxon>metagenomes</taxon>
        <taxon>ecological metagenomes</taxon>
    </lineage>
</organism>
<dbReference type="SUPFAM" id="SSF75011">
    <property type="entry name" value="3-carboxy-cis,cis-mucoante lactonizing enzyme"/>
    <property type="match status" value="1"/>
</dbReference>
<evidence type="ECO:0000256" key="1">
    <source>
        <dbReference type="SAM" id="MobiDB-lite"/>
    </source>
</evidence>
<feature type="transmembrane region" description="Helical" evidence="2">
    <location>
        <begin position="467"/>
        <end position="488"/>
    </location>
</feature>
<dbReference type="EMBL" id="CAEZZP010000152">
    <property type="protein sequence ID" value="CAB4785589.1"/>
    <property type="molecule type" value="Genomic_DNA"/>
</dbReference>
<dbReference type="EMBL" id="CAFBMF010000245">
    <property type="protein sequence ID" value="CAB4919127.1"/>
    <property type="molecule type" value="Genomic_DNA"/>
</dbReference>
<dbReference type="PANTHER" id="PTHR35399:SF2">
    <property type="entry name" value="DUF839 DOMAIN-CONTAINING PROTEIN"/>
    <property type="match status" value="1"/>
</dbReference>
<reference evidence="5" key="1">
    <citation type="submission" date="2020-05" db="EMBL/GenBank/DDBJ databases">
        <authorList>
            <person name="Chiriac C."/>
            <person name="Salcher M."/>
            <person name="Ghai R."/>
            <person name="Kavagutti S V."/>
        </authorList>
    </citation>
    <scope>NUCLEOTIDE SEQUENCE</scope>
</reference>
<name>A0A6J7HDQ4_9ZZZZ</name>
<proteinExistence type="predicted"/>
<gene>
    <name evidence="3" type="ORF">UFOPK2658_01934</name>
    <name evidence="4" type="ORF">UFOPK2880_01706</name>
    <name evidence="5" type="ORF">UFOPK3494_01968</name>
</gene>
<dbReference type="InterPro" id="IPR008557">
    <property type="entry name" value="PhoX"/>
</dbReference>